<dbReference type="Proteomes" id="UP001196661">
    <property type="component" value="Unassembled WGS sequence"/>
</dbReference>
<evidence type="ECO:0000256" key="3">
    <source>
        <dbReference type="ARBA" id="ARBA00045876"/>
    </source>
</evidence>
<protein>
    <submittedName>
        <fullName evidence="5">HEAT repeat domain-containing protein</fullName>
    </submittedName>
</protein>
<keyword evidence="2" id="KW-0605">Phycobilisome</keyword>
<dbReference type="InterPro" id="IPR011989">
    <property type="entry name" value="ARM-like"/>
</dbReference>
<dbReference type="RefSeq" id="WP_215617533.1">
    <property type="nucleotide sequence ID" value="NZ_JADOER010000004.1"/>
</dbReference>
<comment type="function">
    <text evidence="3">Catalyzes the hydroxylation of the N(6)-(4-aminobutyl)-L-lysine intermediate produced by deoxyhypusine synthase/DHPS on a critical lysine of the eukaryotic translation initiation factor 5A/eIF-5A. This is the second step of the post-translational modification of that lysine into an unusual amino acid residue named hypusine. Hypusination is unique to mature eIF-5A factor and is essential for its function.</text>
</comment>
<evidence type="ECO:0000313" key="6">
    <source>
        <dbReference type="Proteomes" id="UP001196661"/>
    </source>
</evidence>
<name>A0ABS5Y1G4_9CYAN</name>
<organism evidence="5 6">
    <name type="scientific">Leptothoe kymatousa TAU-MAC 1615</name>
    <dbReference type="NCBI Taxonomy" id="2364775"/>
    <lineage>
        <taxon>Bacteria</taxon>
        <taxon>Bacillati</taxon>
        <taxon>Cyanobacteriota</taxon>
        <taxon>Cyanophyceae</taxon>
        <taxon>Nodosilineales</taxon>
        <taxon>Cymatolegaceae</taxon>
        <taxon>Leptothoe</taxon>
        <taxon>Leptothoe kymatousa</taxon>
    </lineage>
</organism>
<proteinExistence type="predicted"/>
<evidence type="ECO:0000313" key="5">
    <source>
        <dbReference type="EMBL" id="MBT9311659.1"/>
    </source>
</evidence>
<accession>A0ABS5Y1G4</accession>
<dbReference type="InterPro" id="IPR021133">
    <property type="entry name" value="HEAT_type_2"/>
</dbReference>
<reference evidence="5 6" key="1">
    <citation type="journal article" date="2021" name="Mar. Drugs">
        <title>Genome Reduction and Secondary Metabolism of the Marine Sponge-Associated Cyanobacterium Leptothoe.</title>
        <authorList>
            <person name="Konstantinou D."/>
            <person name="Popin R.V."/>
            <person name="Fewer D.P."/>
            <person name="Sivonen K."/>
            <person name="Gkelis S."/>
        </authorList>
    </citation>
    <scope>NUCLEOTIDE SEQUENCE [LARGE SCALE GENOMIC DNA]</scope>
    <source>
        <strain evidence="5 6">TAU-MAC 1615</strain>
    </source>
</reference>
<dbReference type="EMBL" id="JADOER010000004">
    <property type="protein sequence ID" value="MBT9311659.1"/>
    <property type="molecule type" value="Genomic_DNA"/>
</dbReference>
<dbReference type="PANTHER" id="PTHR12697:SF38">
    <property type="entry name" value="PBS LYASE HEAT DOMAIN PROTEIN REPEAT-CONTAINING PROTEIN"/>
    <property type="match status" value="1"/>
</dbReference>
<comment type="caution">
    <text evidence="5">The sequence shown here is derived from an EMBL/GenBank/DDBJ whole genome shotgun (WGS) entry which is preliminary data.</text>
</comment>
<evidence type="ECO:0000256" key="1">
    <source>
        <dbReference type="ARBA" id="ARBA00022549"/>
    </source>
</evidence>
<dbReference type="InterPro" id="IPR016024">
    <property type="entry name" value="ARM-type_fold"/>
</dbReference>
<keyword evidence="6" id="KW-1185">Reference proteome</keyword>
<dbReference type="Gene3D" id="1.25.10.10">
    <property type="entry name" value="Leucine-rich Repeat Variant"/>
    <property type="match status" value="3"/>
</dbReference>
<feature type="region of interest" description="Disordered" evidence="4">
    <location>
        <begin position="1"/>
        <end position="21"/>
    </location>
</feature>
<dbReference type="Pfam" id="PF13646">
    <property type="entry name" value="HEAT_2"/>
    <property type="match status" value="1"/>
</dbReference>
<keyword evidence="1" id="KW-0042">Antenna complex</keyword>
<dbReference type="SUPFAM" id="SSF48371">
    <property type="entry name" value="ARM repeat"/>
    <property type="match status" value="1"/>
</dbReference>
<dbReference type="SMART" id="SM00567">
    <property type="entry name" value="EZ_HEAT"/>
    <property type="match status" value="5"/>
</dbReference>
<dbReference type="PANTHER" id="PTHR12697">
    <property type="entry name" value="PBS LYASE HEAT-LIKE PROTEIN"/>
    <property type="match status" value="1"/>
</dbReference>
<evidence type="ECO:0000256" key="2">
    <source>
        <dbReference type="ARBA" id="ARBA00022738"/>
    </source>
</evidence>
<sequence length="429" mass="46719">MPPARGFKGTEYSQPTSPSGDYWQSFKTGDFKEKWNSSKLIVKEGKGAIAPLLQLLHDPTADAETHWFTIRALGSFPDPQVIQAIAAQIGPACQVQQRTAEQATELSNFAIETLAAMGPMAVDVLTQLLKTSEQRLLAAKALNQIRSNSIIPAMVSITKDEDATVRYYAIDALGSFHNPIVTPVLIDALKDPAASVRKAAVMALGRRHDLYTDCQLSQRLKPLLWDLDVTVCRQAALALGRLGAGDMVDTLHQLLLSANTPLVLRLDILRALAWCCDKASADAAQSHALNQAPQRAYDALTQSLQAFANPKAPLDTLTTEELNQLLVAIIHILGDSPINQETSSHSLIAYLASPPHTLAVVQAIIMALANLAQPDAFEALLPLLTHTADIIPIHTIAALKRLDPNLSAERVHQYLDNFPDHKANVLQFW</sequence>
<evidence type="ECO:0000256" key="4">
    <source>
        <dbReference type="SAM" id="MobiDB-lite"/>
    </source>
</evidence>
<gene>
    <name evidence="5" type="ORF">IXB28_05540</name>
</gene>
<dbReference type="PROSITE" id="PS50077">
    <property type="entry name" value="HEAT_REPEAT"/>
    <property type="match status" value="1"/>
</dbReference>
<dbReference type="InterPro" id="IPR004155">
    <property type="entry name" value="PBS_lyase_HEAT"/>
</dbReference>